<evidence type="ECO:0000313" key="2">
    <source>
        <dbReference type="Proteomes" id="UP000499080"/>
    </source>
</evidence>
<dbReference type="Proteomes" id="UP000499080">
    <property type="component" value="Unassembled WGS sequence"/>
</dbReference>
<accession>A0A4Y2AWQ5</accession>
<protein>
    <submittedName>
        <fullName evidence="1">Uncharacterized protein</fullName>
    </submittedName>
</protein>
<reference evidence="1 2" key="1">
    <citation type="journal article" date="2019" name="Sci. Rep.">
        <title>Orb-weaving spider Araneus ventricosus genome elucidates the spidroin gene catalogue.</title>
        <authorList>
            <person name="Kono N."/>
            <person name="Nakamura H."/>
            <person name="Ohtoshi R."/>
            <person name="Moran D.A.P."/>
            <person name="Shinohara A."/>
            <person name="Yoshida Y."/>
            <person name="Fujiwara M."/>
            <person name="Mori M."/>
            <person name="Tomita M."/>
            <person name="Arakawa K."/>
        </authorList>
    </citation>
    <scope>NUCLEOTIDE SEQUENCE [LARGE SCALE GENOMIC DNA]</scope>
</reference>
<name>A0A4Y2AWQ5_ARAVE</name>
<dbReference type="AlphaFoldDB" id="A0A4Y2AWQ5"/>
<evidence type="ECO:0000313" key="1">
    <source>
        <dbReference type="EMBL" id="GBL83516.1"/>
    </source>
</evidence>
<keyword evidence="2" id="KW-1185">Reference proteome</keyword>
<comment type="caution">
    <text evidence="1">The sequence shown here is derived from an EMBL/GenBank/DDBJ whole genome shotgun (WGS) entry which is preliminary data.</text>
</comment>
<organism evidence="1 2">
    <name type="scientific">Araneus ventricosus</name>
    <name type="common">Orbweaver spider</name>
    <name type="synonym">Epeira ventricosa</name>
    <dbReference type="NCBI Taxonomy" id="182803"/>
    <lineage>
        <taxon>Eukaryota</taxon>
        <taxon>Metazoa</taxon>
        <taxon>Ecdysozoa</taxon>
        <taxon>Arthropoda</taxon>
        <taxon>Chelicerata</taxon>
        <taxon>Arachnida</taxon>
        <taxon>Araneae</taxon>
        <taxon>Araneomorphae</taxon>
        <taxon>Entelegynae</taxon>
        <taxon>Araneoidea</taxon>
        <taxon>Araneidae</taxon>
        <taxon>Araneus</taxon>
    </lineage>
</organism>
<proteinExistence type="predicted"/>
<sequence>MFEIRVQRQLKPSNDILKKRENSILLDSHRSDNHERDKIAKYLKKTRLDTGGRAWVYPEGLHVRDPTPSKIHGVG</sequence>
<gene>
    <name evidence="1" type="ORF">AVEN_196363_1</name>
</gene>
<dbReference type="EMBL" id="BGPR01000033">
    <property type="protein sequence ID" value="GBL83516.1"/>
    <property type="molecule type" value="Genomic_DNA"/>
</dbReference>